<evidence type="ECO:0000256" key="3">
    <source>
        <dbReference type="SAM" id="MobiDB-lite"/>
    </source>
</evidence>
<reference evidence="5 6" key="1">
    <citation type="submission" date="2014-04" db="EMBL/GenBank/DDBJ databases">
        <authorList>
            <consortium name="DOE Joint Genome Institute"/>
            <person name="Kuo A."/>
            <person name="Kohler A."/>
            <person name="Costa M.D."/>
            <person name="Nagy L.G."/>
            <person name="Floudas D."/>
            <person name="Copeland A."/>
            <person name="Barry K.W."/>
            <person name="Cichocki N."/>
            <person name="Veneault-Fourrey C."/>
            <person name="LaButti K."/>
            <person name="Lindquist E.A."/>
            <person name="Lipzen A."/>
            <person name="Lundell T."/>
            <person name="Morin E."/>
            <person name="Murat C."/>
            <person name="Sun H."/>
            <person name="Tunlid A."/>
            <person name="Henrissat B."/>
            <person name="Grigoriev I.V."/>
            <person name="Hibbett D.S."/>
            <person name="Martin F."/>
            <person name="Nordberg H.P."/>
            <person name="Cantor M.N."/>
            <person name="Hua S.X."/>
        </authorList>
    </citation>
    <scope>NUCLEOTIDE SEQUENCE [LARGE SCALE GENOMIC DNA]</scope>
    <source>
        <strain evidence="5 6">441</strain>
    </source>
</reference>
<dbReference type="Proteomes" id="UP000054018">
    <property type="component" value="Unassembled WGS sequence"/>
</dbReference>
<dbReference type="PANTHER" id="PTHR12433">
    <property type="entry name" value="MEDIATOR OF RNA POLYMERASE II TRANSCRIPTION SUBUNIT 25"/>
    <property type="match status" value="1"/>
</dbReference>
<evidence type="ECO:0000256" key="1">
    <source>
        <dbReference type="ARBA" id="ARBA00009102"/>
    </source>
</evidence>
<proteinExistence type="inferred from homology"/>
<evidence type="ECO:0000259" key="4">
    <source>
        <dbReference type="Pfam" id="PF11265"/>
    </source>
</evidence>
<dbReference type="EMBL" id="KN833691">
    <property type="protein sequence ID" value="KIK28903.1"/>
    <property type="molecule type" value="Genomic_DNA"/>
</dbReference>
<evidence type="ECO:0000313" key="6">
    <source>
        <dbReference type="Proteomes" id="UP000054018"/>
    </source>
</evidence>
<accession>A0A0D0AA94</accession>
<dbReference type="GO" id="GO:0045944">
    <property type="term" value="P:positive regulation of transcription by RNA polymerase II"/>
    <property type="evidence" value="ECO:0007669"/>
    <property type="project" value="TreeGrafter"/>
</dbReference>
<dbReference type="HOGENOM" id="CLU_009743_0_0_1"/>
<feature type="compositionally biased region" description="Low complexity" evidence="3">
    <location>
        <begin position="740"/>
        <end position="754"/>
    </location>
</feature>
<gene>
    <name evidence="5" type="ORF">PISMIDRAFT_557572</name>
</gene>
<feature type="compositionally biased region" description="Polar residues" evidence="3">
    <location>
        <begin position="411"/>
        <end position="438"/>
    </location>
</feature>
<feature type="region of interest" description="Disordered" evidence="3">
    <location>
        <begin position="411"/>
        <end position="463"/>
    </location>
</feature>
<comment type="similarity">
    <text evidence="1">Belongs to the Mediator complex subunit 25 family.</text>
</comment>
<dbReference type="GO" id="GO:0005667">
    <property type="term" value="C:transcription regulator complex"/>
    <property type="evidence" value="ECO:0007669"/>
    <property type="project" value="TreeGrafter"/>
</dbReference>
<dbReference type="OrthoDB" id="7690434at2759"/>
<dbReference type="InterPro" id="IPR021419">
    <property type="entry name" value="Mediator_Med25_VWA"/>
</dbReference>
<name>A0A0D0AA94_9AGAM</name>
<dbReference type="Pfam" id="PF11265">
    <property type="entry name" value="Med25_VWA"/>
    <property type="match status" value="1"/>
</dbReference>
<feature type="domain" description="Mediator of RNA polymerase II transcription subunit 25 von Willebrand factor type A" evidence="4">
    <location>
        <begin position="13"/>
        <end position="204"/>
    </location>
</feature>
<dbReference type="PANTHER" id="PTHR12433:SF11">
    <property type="entry name" value="MEDIATOR OF RNA POLYMERASE II TRANSCRIPTION SUBUNIT 25"/>
    <property type="match status" value="1"/>
</dbReference>
<organism evidence="5 6">
    <name type="scientific">Pisolithus microcarpus 441</name>
    <dbReference type="NCBI Taxonomy" id="765257"/>
    <lineage>
        <taxon>Eukaryota</taxon>
        <taxon>Fungi</taxon>
        <taxon>Dikarya</taxon>
        <taxon>Basidiomycota</taxon>
        <taxon>Agaricomycotina</taxon>
        <taxon>Agaricomycetes</taxon>
        <taxon>Agaricomycetidae</taxon>
        <taxon>Boletales</taxon>
        <taxon>Sclerodermatineae</taxon>
        <taxon>Pisolithaceae</taxon>
        <taxon>Pisolithus</taxon>
    </lineage>
</organism>
<evidence type="ECO:0000256" key="2">
    <source>
        <dbReference type="ARBA" id="ARBA00019694"/>
    </source>
</evidence>
<feature type="region of interest" description="Disordered" evidence="3">
    <location>
        <begin position="740"/>
        <end position="800"/>
    </location>
</feature>
<protein>
    <recommendedName>
        <fullName evidence="2">Mediator of RNA polymerase II transcription subunit 25</fullName>
    </recommendedName>
</protein>
<reference evidence="6" key="2">
    <citation type="submission" date="2015-01" db="EMBL/GenBank/DDBJ databases">
        <title>Evolutionary Origins and Diversification of the Mycorrhizal Mutualists.</title>
        <authorList>
            <consortium name="DOE Joint Genome Institute"/>
            <consortium name="Mycorrhizal Genomics Consortium"/>
            <person name="Kohler A."/>
            <person name="Kuo A."/>
            <person name="Nagy L.G."/>
            <person name="Floudas D."/>
            <person name="Copeland A."/>
            <person name="Barry K.W."/>
            <person name="Cichocki N."/>
            <person name="Veneault-Fourrey C."/>
            <person name="LaButti K."/>
            <person name="Lindquist E.A."/>
            <person name="Lipzen A."/>
            <person name="Lundell T."/>
            <person name="Morin E."/>
            <person name="Murat C."/>
            <person name="Riley R."/>
            <person name="Ohm R."/>
            <person name="Sun H."/>
            <person name="Tunlid A."/>
            <person name="Henrissat B."/>
            <person name="Grigoriev I.V."/>
            <person name="Hibbett D.S."/>
            <person name="Martin F."/>
        </authorList>
    </citation>
    <scope>NUCLEOTIDE SEQUENCE [LARGE SCALE GENOMIC DNA]</scope>
    <source>
        <strain evidence="6">441</strain>
    </source>
</reference>
<evidence type="ECO:0000313" key="5">
    <source>
        <dbReference type="EMBL" id="KIK28903.1"/>
    </source>
</evidence>
<feature type="compositionally biased region" description="Polar residues" evidence="3">
    <location>
        <begin position="304"/>
        <end position="314"/>
    </location>
</feature>
<feature type="compositionally biased region" description="Polar residues" evidence="3">
    <location>
        <begin position="252"/>
        <end position="262"/>
    </location>
</feature>
<keyword evidence="6" id="KW-1185">Reference proteome</keyword>
<feature type="region of interest" description="Disordered" evidence="3">
    <location>
        <begin position="224"/>
        <end position="316"/>
    </location>
</feature>
<feature type="compositionally biased region" description="Polar residues" evidence="3">
    <location>
        <begin position="755"/>
        <end position="768"/>
    </location>
</feature>
<dbReference type="GO" id="GO:0016592">
    <property type="term" value="C:mediator complex"/>
    <property type="evidence" value="ECO:0007669"/>
    <property type="project" value="TreeGrafter"/>
</dbReference>
<feature type="compositionally biased region" description="Low complexity" evidence="3">
    <location>
        <begin position="281"/>
        <end position="303"/>
    </location>
</feature>
<dbReference type="AlphaFoldDB" id="A0A0D0AA94"/>
<sequence>MASTTEPVQDLLAVACVVEASVTLASEWPRVLTEYIFPLLKRLNELHPAHQFRLAFIAYGAADTRPSPLVSKRFFSPLSHVTKELREDPSKFGIGKTSCRGTRGLSALEGLVAAIELFDILVASAVNLPPSQKENRTLVSHLIHIAACPPDTAQRPQCNALQHLDSVTWETLATELRKRKIHLSLIGLRKVQKFQELQSAVAGNGIQFPWFNVQPSHIITLSGFPAPSKTNTKRPTESPQSDFNLEAKRQRVTSGDPSQKSLPGSPALSAATKPMHPPSVQPSHSQAPSVSSQSQSMGTQQPSFTQPPQVNQAQHAVPQLTAAPTGSQPNLPHQSLPNPAMIVERLKQLEMDRKNIEMQIHAAQQQGQMAVVAELQRRRAEKIQHVMTITQHFKNQVQAMQATSFRQAATLTTNADAPRPGQTTTQGDLSTASSTSTILGMLGPQGDRSAGGGVEEQKLHSSTAQAMAQLWQSRGGPINGANIHSAGLNQLQPTSSDLAVQMKKLVDGAGIRPSPFGLVPQPASMTVPQETNINPGTTSSQPTHSHVWEGTFSWMTPQGNGQGPKEMQMHLSGFANPQISVNLYAHTWPKNMALIFCKEPLKEPTDIRNWAKSHHPLMVRFVLSSRANDPASNDAQSFQSLMKLMNERHIYAYAGWKLPNGNLSNNIVIFPFGGILNGAVFPVTGLPDLPGSGNTLEPVKPALGSHAARDLGHLPPNLLAQLQALDPVKREHVLNAMRMQIQQQQQQSQSQLSQAPPTQDATLGSLNASAMAPTAGNMPMALPPNGPGVSRPTGGGMYGNGGGTVNMEMLQSFLRRNAAASSQNTTNPG</sequence>